<dbReference type="OrthoDB" id="3520099at2"/>
<dbReference type="EMBL" id="AP012029">
    <property type="protein sequence ID" value="BAJ63778.1"/>
    <property type="molecule type" value="Genomic_DNA"/>
</dbReference>
<organism evidence="4 5">
    <name type="scientific">Anaerolinea thermophila (strain DSM 14523 / JCM 11388 / NBRC 100420 / UNI-1)</name>
    <dbReference type="NCBI Taxonomy" id="926569"/>
    <lineage>
        <taxon>Bacteria</taxon>
        <taxon>Bacillati</taxon>
        <taxon>Chloroflexota</taxon>
        <taxon>Anaerolineae</taxon>
        <taxon>Anaerolineales</taxon>
        <taxon>Anaerolineaceae</taxon>
        <taxon>Anaerolinea</taxon>
    </lineage>
</organism>
<dbReference type="GO" id="GO:0008897">
    <property type="term" value="F:holo-[acyl-carrier-protein] synthase activity"/>
    <property type="evidence" value="ECO:0007669"/>
    <property type="project" value="UniProtKB-EC"/>
</dbReference>
<dbReference type="GO" id="GO:0019878">
    <property type="term" value="P:lysine biosynthetic process via aminoadipic acid"/>
    <property type="evidence" value="ECO:0007669"/>
    <property type="project" value="TreeGrafter"/>
</dbReference>
<gene>
    <name evidence="4" type="ordered locus">ANT_17520</name>
</gene>
<dbReference type="HOGENOM" id="CLU_1193565_0_0_0"/>
<proteinExistence type="inferred from homology"/>
<dbReference type="GO" id="GO:0000287">
    <property type="term" value="F:magnesium ion binding"/>
    <property type="evidence" value="ECO:0007669"/>
    <property type="project" value="InterPro"/>
</dbReference>
<dbReference type="EC" id="2.7.8.7" evidence="4"/>
<dbReference type="Proteomes" id="UP000008922">
    <property type="component" value="Chromosome"/>
</dbReference>
<evidence type="ECO:0000256" key="2">
    <source>
        <dbReference type="ARBA" id="ARBA00022679"/>
    </source>
</evidence>
<dbReference type="AlphaFoldDB" id="E8N5R4"/>
<dbReference type="Gene3D" id="3.90.470.20">
    <property type="entry name" value="4'-phosphopantetheinyl transferase domain"/>
    <property type="match status" value="2"/>
</dbReference>
<accession>E8N5R4</accession>
<keyword evidence="5" id="KW-1185">Reference proteome</keyword>
<dbReference type="InParanoid" id="E8N5R4"/>
<feature type="domain" description="4'-phosphopantetheinyl transferase" evidence="3">
    <location>
        <begin position="115"/>
        <end position="204"/>
    </location>
</feature>
<dbReference type="KEGG" id="atm:ANT_17520"/>
<dbReference type="RefSeq" id="WP_013560156.1">
    <property type="nucleotide sequence ID" value="NC_014960.1"/>
</dbReference>
<protein>
    <submittedName>
        <fullName evidence="4">Holo-[acyl-carrier-protein] synthase</fullName>
        <ecNumber evidence="4">2.7.8.7</ecNumber>
    </submittedName>
</protein>
<comment type="similarity">
    <text evidence="1">Belongs to the P-Pant transferase superfamily. Gsp/Sfp/HetI/AcpT family.</text>
</comment>
<dbReference type="GO" id="GO:0005829">
    <property type="term" value="C:cytosol"/>
    <property type="evidence" value="ECO:0007669"/>
    <property type="project" value="TreeGrafter"/>
</dbReference>
<dbReference type="Pfam" id="PF01648">
    <property type="entry name" value="ACPS"/>
    <property type="match status" value="1"/>
</dbReference>
<name>E8N5R4_ANATU</name>
<evidence type="ECO:0000313" key="4">
    <source>
        <dbReference type="EMBL" id="BAJ63778.1"/>
    </source>
</evidence>
<dbReference type="STRING" id="926569.ANT_17520"/>
<dbReference type="SUPFAM" id="SSF56214">
    <property type="entry name" value="4'-phosphopantetheinyl transferase"/>
    <property type="match status" value="2"/>
</dbReference>
<keyword evidence="2 4" id="KW-0808">Transferase</keyword>
<dbReference type="InterPro" id="IPR037143">
    <property type="entry name" value="4-PPantetheinyl_Trfase_dom_sf"/>
</dbReference>
<evidence type="ECO:0000313" key="5">
    <source>
        <dbReference type="Proteomes" id="UP000008922"/>
    </source>
</evidence>
<sequence length="244" mass="28355">MSILYVLIHEVDEGQAFWEKEGEKFLSPQERERLTSLRFQKRRQEWLHGRWVAKHLIQRVLSDFGELTLSEISIENRADGSPWVFVKGEEVQGELSISHREGWACAAFSQNTEISLGIDVEKIEKRDPAFYMDYFTDREKVNRALISEMSEEMYYTFLWSAKEAVLKALKLGLRIDTRKIEILLGGFDTISRSFACSWFSISIQVLGVGENWTGFGYIREQFVMTLACHGIKKSEPVMIQEIRL</sequence>
<dbReference type="PANTHER" id="PTHR12215:SF10">
    <property type="entry name" value="L-AMINOADIPATE-SEMIALDEHYDE DEHYDROGENASE-PHOSPHOPANTETHEINYL TRANSFERASE"/>
    <property type="match status" value="1"/>
</dbReference>
<reference evidence="4 5" key="1">
    <citation type="submission" date="2010-12" db="EMBL/GenBank/DDBJ databases">
        <title>Whole genome sequence of Anaerolinea thermophila UNI-1.</title>
        <authorList>
            <person name="Narita-Yamada S."/>
            <person name="Kishi E."/>
            <person name="Watanabe Y."/>
            <person name="Takasaki K."/>
            <person name="Ankai A."/>
            <person name="Oguchi A."/>
            <person name="Fukui S."/>
            <person name="Takahashi M."/>
            <person name="Yashiro I."/>
            <person name="Hosoyama A."/>
            <person name="Sekiguchi Y."/>
            <person name="Hanada S."/>
            <person name="Fujita N."/>
        </authorList>
    </citation>
    <scope>NUCLEOTIDE SEQUENCE [LARGE SCALE GENOMIC DNA]</scope>
    <source>
        <strain evidence="5">DSM 14523 / JCM 11388 / NBRC 100420 / UNI-1</strain>
    </source>
</reference>
<dbReference type="eggNOG" id="COG2091">
    <property type="taxonomic scope" value="Bacteria"/>
</dbReference>
<dbReference type="InterPro" id="IPR050559">
    <property type="entry name" value="P-Pant_transferase_sf"/>
</dbReference>
<dbReference type="PANTHER" id="PTHR12215">
    <property type="entry name" value="PHOSPHOPANTETHEINE TRANSFERASE"/>
    <property type="match status" value="1"/>
</dbReference>
<evidence type="ECO:0000259" key="3">
    <source>
        <dbReference type="Pfam" id="PF01648"/>
    </source>
</evidence>
<dbReference type="InterPro" id="IPR008278">
    <property type="entry name" value="4-PPantetheinyl_Trfase_dom"/>
</dbReference>
<evidence type="ECO:0000256" key="1">
    <source>
        <dbReference type="ARBA" id="ARBA00010990"/>
    </source>
</evidence>